<gene>
    <name evidence="9" type="primary">SLX4</name>
    <name evidence="11" type="ORF">BO99DRAFT_362425</name>
</gene>
<reference evidence="11 12" key="1">
    <citation type="submission" date="2018-02" db="EMBL/GenBank/DDBJ databases">
        <title>The genomes of Aspergillus section Nigri reveals drivers in fungal speciation.</title>
        <authorList>
            <consortium name="DOE Joint Genome Institute"/>
            <person name="Vesth T.C."/>
            <person name="Nybo J."/>
            <person name="Theobald S."/>
            <person name="Brandl J."/>
            <person name="Frisvad J.C."/>
            <person name="Nielsen K.F."/>
            <person name="Lyhne E.K."/>
            <person name="Kogle M.E."/>
            <person name="Kuo A."/>
            <person name="Riley R."/>
            <person name="Clum A."/>
            <person name="Nolan M."/>
            <person name="Lipzen A."/>
            <person name="Salamov A."/>
            <person name="Henrissat B."/>
            <person name="Wiebenga A."/>
            <person name="De vries R.P."/>
            <person name="Grigoriev I.V."/>
            <person name="Mortensen U.H."/>
            <person name="Andersen M.R."/>
            <person name="Baker S.E."/>
        </authorList>
    </citation>
    <scope>NUCLEOTIDE SEQUENCE [LARGE SCALE GENOMIC DNA]</scope>
    <source>
        <strain evidence="11 12">CBS 115571</strain>
    </source>
</reference>
<feature type="region of interest" description="Disordered" evidence="10">
    <location>
        <begin position="342"/>
        <end position="377"/>
    </location>
</feature>
<feature type="region of interest" description="Disordered" evidence="10">
    <location>
        <begin position="719"/>
        <end position="751"/>
    </location>
</feature>
<feature type="compositionally biased region" description="Polar residues" evidence="10">
    <location>
        <begin position="608"/>
        <end position="624"/>
    </location>
</feature>
<dbReference type="EMBL" id="KZ825146">
    <property type="protein sequence ID" value="PYI18249.1"/>
    <property type="molecule type" value="Genomic_DNA"/>
</dbReference>
<feature type="region of interest" description="Disordered" evidence="10">
    <location>
        <begin position="215"/>
        <end position="237"/>
    </location>
</feature>
<accession>A0A2V5H2R0</accession>
<keyword evidence="7 9" id="KW-0539">Nucleus</keyword>
<keyword evidence="12" id="KW-1185">Reference proteome</keyword>
<sequence>MTATAEVIVLSSSPEHSPVNTPAPPKYDAQQLFGLSPIDTSNSQPPSPSDLFQDPTRSEFLEGGKPSTRRARKPTEAACKSTDVEEAGATGVRDGQPEEQVKKRGRPKKKAEAGVEDSSHAGGEGPYKNSSSKKSTPREREPRVPKTTTKRATTANKTISGRVAKAGSSSQPIEGQSGKKTDYPLTPQVSLDQNSANDTRDWEKDGLQLEQALKRRLDWTPTDGTIEQTGGLDIQLDHNSNEMKSFGTMLSEFGFGGGSAPRTMNQIPEENGPTKRRRIELIDARVYPGNKPKTNESSDNHSTEDETSSSKAPAAKKKASKPKKFSTLTARVTAQYLTNATEAMDNSEGSSSASMPSVPTSKKSTTKKRKNTRAQEPELVILSPEAAVRSLEDQELVFGTCSQLEREDSPTMIRELQTATRESEQSLALETSIRVKDGANESLPLTVSRFTASRNLWSVAARDVDGTVLPVEVVDLVDGSDTPRPRSAVNSEDSKEKKDKNVPAFSNEEAVPDAQKPAEDLSTSAPETSDILDRQAGPGTSQPRARQPKMPHFSGFTDAQLSKRVASYGFKPIKSRPKMIEILTKCWETKHGTAAPCVPGNPAPQPPTSSLSETVIPKTSTKGTQPRKITTTKKTDAKPKSKKSDTITESTTASMKPTAARSKPPNPSQIPTKPNRLSLTNGVTSTISFADVEEIQDSEEDESIPSPSRLRERYLLQHHAAPQPSLPTTTTITVPPTSSKIKPSNPSPKITESATKLSLEAPNLHDQITQAVHVQPRLRPTSTNRQPSWHEKILMYDPIILEDFTTWLNTEGLGLVNEDREVGAALVKEWCEGRGICCCYRPKGRDA</sequence>
<evidence type="ECO:0000313" key="11">
    <source>
        <dbReference type="EMBL" id="PYI18249.1"/>
    </source>
</evidence>
<protein>
    <recommendedName>
        <fullName evidence="8 9">Structure-specific endonuclease subunit SLX4</fullName>
    </recommendedName>
</protein>
<feature type="compositionally biased region" description="Low complexity" evidence="10">
    <location>
        <begin position="146"/>
        <end position="158"/>
    </location>
</feature>
<dbReference type="InterPro" id="IPR018574">
    <property type="entry name" value="Structure-sp_endonuc_su_Slx4"/>
</dbReference>
<dbReference type="InterPro" id="IPR027784">
    <property type="entry name" value="Slx4_ascomycetes"/>
</dbReference>
<name>A0A2V5H2R0_ASPV1</name>
<dbReference type="GO" id="GO:0006281">
    <property type="term" value="P:DNA repair"/>
    <property type="evidence" value="ECO:0007669"/>
    <property type="project" value="UniProtKB-UniRule"/>
</dbReference>
<dbReference type="STRING" id="1450538.A0A2V5H2R0"/>
<evidence type="ECO:0000256" key="10">
    <source>
        <dbReference type="SAM" id="MobiDB-lite"/>
    </source>
</evidence>
<comment type="PTM">
    <text evidence="9">Phosphorylated in response to DNA damage.</text>
</comment>
<evidence type="ECO:0000256" key="5">
    <source>
        <dbReference type="ARBA" id="ARBA00023172"/>
    </source>
</evidence>
<dbReference type="Proteomes" id="UP000249829">
    <property type="component" value="Unassembled WGS sequence"/>
</dbReference>
<feature type="compositionally biased region" description="Basic and acidic residues" evidence="10">
    <location>
        <begin position="633"/>
        <end position="646"/>
    </location>
</feature>
<dbReference type="OMA" id="SICCLWK"/>
<keyword evidence="6 9" id="KW-0234">DNA repair</keyword>
<organism evidence="11 12">
    <name type="scientific">Aspergillus violaceofuscus (strain CBS 115571)</name>
    <dbReference type="NCBI Taxonomy" id="1450538"/>
    <lineage>
        <taxon>Eukaryota</taxon>
        <taxon>Fungi</taxon>
        <taxon>Dikarya</taxon>
        <taxon>Ascomycota</taxon>
        <taxon>Pezizomycotina</taxon>
        <taxon>Eurotiomycetes</taxon>
        <taxon>Eurotiomycetidae</taxon>
        <taxon>Eurotiales</taxon>
        <taxon>Aspergillaceae</taxon>
        <taxon>Aspergillus</taxon>
    </lineage>
</organism>
<feature type="compositionally biased region" description="Basic and acidic residues" evidence="10">
    <location>
        <begin position="110"/>
        <end position="119"/>
    </location>
</feature>
<proteinExistence type="inferred from homology"/>
<comment type="similarity">
    <text evidence="2 9">Belongs to the SLX4 family.</text>
</comment>
<feature type="compositionally biased region" description="Low complexity" evidence="10">
    <location>
        <begin position="347"/>
        <end position="363"/>
    </location>
</feature>
<dbReference type="HAMAP" id="MF_03110">
    <property type="entry name" value="Endonuc_su_Slx4"/>
    <property type="match status" value="1"/>
</dbReference>
<evidence type="ECO:0000256" key="3">
    <source>
        <dbReference type="ARBA" id="ARBA00022553"/>
    </source>
</evidence>
<feature type="region of interest" description="Disordered" evidence="10">
    <location>
        <begin position="1"/>
        <end position="201"/>
    </location>
</feature>
<evidence type="ECO:0000256" key="2">
    <source>
        <dbReference type="ARBA" id="ARBA00006661"/>
    </source>
</evidence>
<feature type="compositionally biased region" description="Polar residues" evidence="10">
    <location>
        <begin position="10"/>
        <end position="20"/>
    </location>
</feature>
<evidence type="ECO:0000256" key="4">
    <source>
        <dbReference type="ARBA" id="ARBA00022763"/>
    </source>
</evidence>
<comment type="subunit">
    <text evidence="9">Forms a heterodimer with SLX1.</text>
</comment>
<dbReference type="CDD" id="cd22999">
    <property type="entry name" value="SAP_SLX4"/>
    <property type="match status" value="1"/>
</dbReference>
<comment type="function">
    <text evidence="9">Regulatory subunit of the SLX1-SLX4 structure-specific endonuclease that resolves DNA secondary structures generated during DNA repair and recombination. Has endonuclease activity towards branched DNA substrates, introducing single-strand cuts in duplex DNA close to junctions with ss-DNA.</text>
</comment>
<dbReference type="Pfam" id="PF09494">
    <property type="entry name" value="Slx4"/>
    <property type="match status" value="1"/>
</dbReference>
<feature type="region of interest" description="Disordered" evidence="10">
    <location>
        <begin position="596"/>
        <end position="681"/>
    </location>
</feature>
<feature type="region of interest" description="Disordered" evidence="10">
    <location>
        <begin position="249"/>
        <end position="326"/>
    </location>
</feature>
<feature type="compositionally biased region" description="Polar residues" evidence="10">
    <location>
        <begin position="187"/>
        <end position="197"/>
    </location>
</feature>
<feature type="region of interest" description="Disordered" evidence="10">
    <location>
        <begin position="477"/>
        <end position="558"/>
    </location>
</feature>
<keyword evidence="5 9" id="KW-0233">DNA recombination</keyword>
<feature type="compositionally biased region" description="Polar residues" evidence="10">
    <location>
        <begin position="669"/>
        <end position="681"/>
    </location>
</feature>
<dbReference type="GO" id="GO:0006310">
    <property type="term" value="P:DNA recombination"/>
    <property type="evidence" value="ECO:0007669"/>
    <property type="project" value="UniProtKB-UniRule"/>
</dbReference>
<dbReference type="GO" id="GO:0006260">
    <property type="term" value="P:DNA replication"/>
    <property type="evidence" value="ECO:0007669"/>
    <property type="project" value="InterPro"/>
</dbReference>
<evidence type="ECO:0000256" key="1">
    <source>
        <dbReference type="ARBA" id="ARBA00004123"/>
    </source>
</evidence>
<comment type="subcellular location">
    <subcellularLocation>
        <location evidence="1 9">Nucleus</location>
    </subcellularLocation>
</comment>
<dbReference type="GO" id="GO:0033557">
    <property type="term" value="C:Slx1-Slx4 complex"/>
    <property type="evidence" value="ECO:0007669"/>
    <property type="project" value="UniProtKB-UniRule"/>
</dbReference>
<evidence type="ECO:0000256" key="7">
    <source>
        <dbReference type="ARBA" id="ARBA00023242"/>
    </source>
</evidence>
<evidence type="ECO:0000256" key="9">
    <source>
        <dbReference type="HAMAP-Rule" id="MF_03110"/>
    </source>
</evidence>
<evidence type="ECO:0000256" key="8">
    <source>
        <dbReference type="ARBA" id="ARBA00029496"/>
    </source>
</evidence>
<dbReference type="GO" id="GO:0017108">
    <property type="term" value="F:5'-flap endonuclease activity"/>
    <property type="evidence" value="ECO:0007669"/>
    <property type="project" value="InterPro"/>
</dbReference>
<feature type="compositionally biased region" description="Basic residues" evidence="10">
    <location>
        <begin position="314"/>
        <end position="324"/>
    </location>
</feature>
<feature type="compositionally biased region" description="Basic and acidic residues" evidence="10">
    <location>
        <begin position="293"/>
        <end position="304"/>
    </location>
</feature>
<dbReference type="AlphaFoldDB" id="A0A2V5H2R0"/>
<feature type="compositionally biased region" description="Basic and acidic residues" evidence="10">
    <location>
        <begin position="492"/>
        <end position="501"/>
    </location>
</feature>
<feature type="compositionally biased region" description="Low complexity" evidence="10">
    <location>
        <begin position="722"/>
        <end position="751"/>
    </location>
</feature>
<evidence type="ECO:0000256" key="6">
    <source>
        <dbReference type="ARBA" id="ARBA00023204"/>
    </source>
</evidence>
<keyword evidence="3 9" id="KW-0597">Phosphoprotein</keyword>
<keyword evidence="4 9" id="KW-0227">DNA damage</keyword>
<evidence type="ECO:0000313" key="12">
    <source>
        <dbReference type="Proteomes" id="UP000249829"/>
    </source>
</evidence>